<sequence>MYNFNLFGACLTCNNAFFRQKRVRFPKGKKVKTGDERPSVSVDEDGLSELADPRLAAKERAKRRNQMTAELFREETHGIFHDVSSAEVTYEVCFSFFPHVFPRY</sequence>
<name>A0A822ZDP8_NELNU</name>
<dbReference type="Proteomes" id="UP000607653">
    <property type="component" value="Unassembled WGS sequence"/>
</dbReference>
<evidence type="ECO:0000313" key="2">
    <source>
        <dbReference type="Proteomes" id="UP000607653"/>
    </source>
</evidence>
<dbReference type="EMBL" id="DUZY01000005">
    <property type="protein sequence ID" value="DAD41146.1"/>
    <property type="molecule type" value="Genomic_DNA"/>
</dbReference>
<keyword evidence="2" id="KW-1185">Reference proteome</keyword>
<protein>
    <submittedName>
        <fullName evidence="1">Uncharacterized protein</fullName>
    </submittedName>
</protein>
<gene>
    <name evidence="1" type="ORF">HUJ06_015469</name>
</gene>
<dbReference type="AlphaFoldDB" id="A0A822ZDP8"/>
<accession>A0A822ZDP8</accession>
<comment type="caution">
    <text evidence="1">The sequence shown here is derived from an EMBL/GenBank/DDBJ whole genome shotgun (WGS) entry which is preliminary data.</text>
</comment>
<evidence type="ECO:0000313" key="1">
    <source>
        <dbReference type="EMBL" id="DAD41146.1"/>
    </source>
</evidence>
<reference evidence="1 2" key="1">
    <citation type="journal article" date="2020" name="Mol. Biol. Evol.">
        <title>Distinct Expression and Methylation Patterns for Genes with Different Fates following a Single Whole-Genome Duplication in Flowering Plants.</title>
        <authorList>
            <person name="Shi T."/>
            <person name="Rahmani R.S."/>
            <person name="Gugger P.F."/>
            <person name="Wang M."/>
            <person name="Li H."/>
            <person name="Zhang Y."/>
            <person name="Li Z."/>
            <person name="Wang Q."/>
            <person name="Van de Peer Y."/>
            <person name="Marchal K."/>
            <person name="Chen J."/>
        </authorList>
    </citation>
    <scope>NUCLEOTIDE SEQUENCE [LARGE SCALE GENOMIC DNA]</scope>
    <source>
        <tissue evidence="1">Leaf</tissue>
    </source>
</reference>
<organism evidence="1 2">
    <name type="scientific">Nelumbo nucifera</name>
    <name type="common">Sacred lotus</name>
    <dbReference type="NCBI Taxonomy" id="4432"/>
    <lineage>
        <taxon>Eukaryota</taxon>
        <taxon>Viridiplantae</taxon>
        <taxon>Streptophyta</taxon>
        <taxon>Embryophyta</taxon>
        <taxon>Tracheophyta</taxon>
        <taxon>Spermatophyta</taxon>
        <taxon>Magnoliopsida</taxon>
        <taxon>Proteales</taxon>
        <taxon>Nelumbonaceae</taxon>
        <taxon>Nelumbo</taxon>
    </lineage>
</organism>
<proteinExistence type="predicted"/>